<proteinExistence type="predicted"/>
<organism evidence="2 3">
    <name type="scientific">Setaria viridis</name>
    <name type="common">Green bristlegrass</name>
    <name type="synonym">Setaria italica subsp. viridis</name>
    <dbReference type="NCBI Taxonomy" id="4556"/>
    <lineage>
        <taxon>Eukaryota</taxon>
        <taxon>Viridiplantae</taxon>
        <taxon>Streptophyta</taxon>
        <taxon>Embryophyta</taxon>
        <taxon>Tracheophyta</taxon>
        <taxon>Spermatophyta</taxon>
        <taxon>Magnoliopsida</taxon>
        <taxon>Liliopsida</taxon>
        <taxon>Poales</taxon>
        <taxon>Poaceae</taxon>
        <taxon>PACMAD clade</taxon>
        <taxon>Panicoideae</taxon>
        <taxon>Panicodae</taxon>
        <taxon>Paniceae</taxon>
        <taxon>Cenchrinae</taxon>
        <taxon>Setaria</taxon>
    </lineage>
</organism>
<protein>
    <submittedName>
        <fullName evidence="2">Uncharacterized protein</fullName>
    </submittedName>
</protein>
<evidence type="ECO:0000313" key="3">
    <source>
        <dbReference type="Proteomes" id="UP000298652"/>
    </source>
</evidence>
<feature type="signal peptide" evidence="1">
    <location>
        <begin position="1"/>
        <end position="16"/>
    </location>
</feature>
<dbReference type="Gramene" id="TKW28764">
    <property type="protein sequence ID" value="TKW28764"/>
    <property type="gene ID" value="SEVIR_3G349150v2"/>
</dbReference>
<reference evidence="2" key="1">
    <citation type="submission" date="2019-03" db="EMBL/GenBank/DDBJ databases">
        <title>WGS assembly of Setaria viridis.</title>
        <authorList>
            <person name="Huang P."/>
            <person name="Jenkins J."/>
            <person name="Grimwood J."/>
            <person name="Barry K."/>
            <person name="Healey A."/>
            <person name="Mamidi S."/>
            <person name="Sreedasyam A."/>
            <person name="Shu S."/>
            <person name="Feldman M."/>
            <person name="Wu J."/>
            <person name="Yu Y."/>
            <person name="Chen C."/>
            <person name="Johnson J."/>
            <person name="Rokhsar D."/>
            <person name="Baxter I."/>
            <person name="Schmutz J."/>
            <person name="Brutnell T."/>
            <person name="Kellogg E."/>
        </authorList>
    </citation>
    <scope>NUCLEOTIDE SEQUENCE [LARGE SCALE GENOMIC DNA]</scope>
</reference>
<dbReference type="EMBL" id="CM016554">
    <property type="protein sequence ID" value="TKW28764.1"/>
    <property type="molecule type" value="Genomic_DNA"/>
</dbReference>
<name>A0A4U6VJN0_SETVI</name>
<feature type="chain" id="PRO_5020757271" evidence="1">
    <location>
        <begin position="17"/>
        <end position="50"/>
    </location>
</feature>
<sequence>MSILVFLCLYSRYCHALGFHYVPVSPKVSLDMFKPSQPVLNKLFFNWCYP</sequence>
<gene>
    <name evidence="2" type="ORF">SEVIR_3G349150v2</name>
</gene>
<keyword evidence="1" id="KW-0732">Signal</keyword>
<dbReference type="Proteomes" id="UP000298652">
    <property type="component" value="Chromosome 3"/>
</dbReference>
<evidence type="ECO:0000256" key="1">
    <source>
        <dbReference type="SAM" id="SignalP"/>
    </source>
</evidence>
<dbReference type="AlphaFoldDB" id="A0A4U6VJN0"/>
<evidence type="ECO:0000313" key="2">
    <source>
        <dbReference type="EMBL" id="TKW28764.1"/>
    </source>
</evidence>
<accession>A0A4U6VJN0</accession>
<keyword evidence="3" id="KW-1185">Reference proteome</keyword>